<protein>
    <recommendedName>
        <fullName evidence="3">Apple domain-containing protein</fullName>
    </recommendedName>
</protein>
<evidence type="ECO:0008006" key="3">
    <source>
        <dbReference type="Google" id="ProtNLM"/>
    </source>
</evidence>
<accession>A0AAV4CKZ8</accession>
<reference evidence="1 2" key="1">
    <citation type="journal article" date="2021" name="Elife">
        <title>Chloroplast acquisition without the gene transfer in kleptoplastic sea slugs, Plakobranchus ocellatus.</title>
        <authorList>
            <person name="Maeda T."/>
            <person name="Takahashi S."/>
            <person name="Yoshida T."/>
            <person name="Shimamura S."/>
            <person name="Takaki Y."/>
            <person name="Nagai Y."/>
            <person name="Toyoda A."/>
            <person name="Suzuki Y."/>
            <person name="Arimoto A."/>
            <person name="Ishii H."/>
            <person name="Satoh N."/>
            <person name="Nishiyama T."/>
            <person name="Hasebe M."/>
            <person name="Maruyama T."/>
            <person name="Minagawa J."/>
            <person name="Obokata J."/>
            <person name="Shigenobu S."/>
        </authorList>
    </citation>
    <scope>NUCLEOTIDE SEQUENCE [LARGE SCALE GENOMIC DNA]</scope>
</reference>
<dbReference type="AlphaFoldDB" id="A0AAV4CKZ8"/>
<organism evidence="1 2">
    <name type="scientific">Plakobranchus ocellatus</name>
    <dbReference type="NCBI Taxonomy" id="259542"/>
    <lineage>
        <taxon>Eukaryota</taxon>
        <taxon>Metazoa</taxon>
        <taxon>Spiralia</taxon>
        <taxon>Lophotrochozoa</taxon>
        <taxon>Mollusca</taxon>
        <taxon>Gastropoda</taxon>
        <taxon>Heterobranchia</taxon>
        <taxon>Euthyneura</taxon>
        <taxon>Panpulmonata</taxon>
        <taxon>Sacoglossa</taxon>
        <taxon>Placobranchoidea</taxon>
        <taxon>Plakobranchidae</taxon>
        <taxon>Plakobranchus</taxon>
    </lineage>
</organism>
<dbReference type="EMBL" id="BLXT01006489">
    <property type="protein sequence ID" value="GFO31914.1"/>
    <property type="molecule type" value="Genomic_DNA"/>
</dbReference>
<dbReference type="Proteomes" id="UP000735302">
    <property type="component" value="Unassembled WGS sequence"/>
</dbReference>
<proteinExistence type="predicted"/>
<name>A0AAV4CKZ8_9GAST</name>
<gene>
    <name evidence="1" type="ORF">PoB_005841900</name>
</gene>
<sequence length="147" mass="16521">MSTLATESTRYVRYIDRTLNCKFYLIPLTLSPANSLVCTRKCEQQSDCTAFIFTRYLSGVQDAACSWCPANDIFSISYTPADPLLETWLNILGYLVFPNNHFIQESIPSTLSVGRALFFQARVPDPLPDRSIFSLCVDSSTKMAARV</sequence>
<evidence type="ECO:0000313" key="1">
    <source>
        <dbReference type="EMBL" id="GFO31914.1"/>
    </source>
</evidence>
<comment type="caution">
    <text evidence="1">The sequence shown here is derived from an EMBL/GenBank/DDBJ whole genome shotgun (WGS) entry which is preliminary data.</text>
</comment>
<keyword evidence="2" id="KW-1185">Reference proteome</keyword>
<evidence type="ECO:0000313" key="2">
    <source>
        <dbReference type="Proteomes" id="UP000735302"/>
    </source>
</evidence>